<accession>A0A0E9RXV2</accession>
<proteinExistence type="predicted"/>
<dbReference type="EMBL" id="GBXM01082758">
    <property type="protein sequence ID" value="JAH25819.1"/>
    <property type="molecule type" value="Transcribed_RNA"/>
</dbReference>
<evidence type="ECO:0000313" key="1">
    <source>
        <dbReference type="EMBL" id="JAH34039.1"/>
    </source>
</evidence>
<protein>
    <submittedName>
        <fullName evidence="1">Uncharacterized protein</fullName>
    </submittedName>
</protein>
<dbReference type="EMBL" id="GBXM01069590">
    <property type="protein sequence ID" value="JAH38987.1"/>
    <property type="molecule type" value="Transcribed_RNA"/>
</dbReference>
<dbReference type="AlphaFoldDB" id="A0A0E9RXV2"/>
<dbReference type="EMBL" id="GBXM01074538">
    <property type="protein sequence ID" value="JAH34039.1"/>
    <property type="molecule type" value="Transcribed_RNA"/>
</dbReference>
<sequence length="39" mass="4079">MRCGTEGQGTGKVARGDVGLNPSCGVIELRCSNIICINR</sequence>
<organism evidence="1">
    <name type="scientific">Anguilla anguilla</name>
    <name type="common">European freshwater eel</name>
    <name type="synonym">Muraena anguilla</name>
    <dbReference type="NCBI Taxonomy" id="7936"/>
    <lineage>
        <taxon>Eukaryota</taxon>
        <taxon>Metazoa</taxon>
        <taxon>Chordata</taxon>
        <taxon>Craniata</taxon>
        <taxon>Vertebrata</taxon>
        <taxon>Euteleostomi</taxon>
        <taxon>Actinopterygii</taxon>
        <taxon>Neopterygii</taxon>
        <taxon>Teleostei</taxon>
        <taxon>Anguilliformes</taxon>
        <taxon>Anguillidae</taxon>
        <taxon>Anguilla</taxon>
    </lineage>
</organism>
<reference evidence="1" key="1">
    <citation type="submission" date="2014-11" db="EMBL/GenBank/DDBJ databases">
        <authorList>
            <person name="Amaro Gonzalez C."/>
        </authorList>
    </citation>
    <scope>NUCLEOTIDE SEQUENCE</scope>
</reference>
<reference evidence="1" key="2">
    <citation type="journal article" date="2015" name="Fish Shellfish Immunol.">
        <title>Early steps in the European eel (Anguilla anguilla)-Vibrio vulnificus interaction in the gills: Role of the RtxA13 toxin.</title>
        <authorList>
            <person name="Callol A."/>
            <person name="Pajuelo D."/>
            <person name="Ebbesson L."/>
            <person name="Teles M."/>
            <person name="MacKenzie S."/>
            <person name="Amaro C."/>
        </authorList>
    </citation>
    <scope>NUCLEOTIDE SEQUENCE</scope>
</reference>
<name>A0A0E9RXV2_ANGAN</name>